<dbReference type="Gene3D" id="1.10.275.10">
    <property type="entry name" value="Fumarase/aspartase (N-terminal domain)"/>
    <property type="match status" value="1"/>
</dbReference>
<evidence type="ECO:0008006" key="5">
    <source>
        <dbReference type="Google" id="ProtNLM"/>
    </source>
</evidence>
<keyword evidence="2" id="KW-0456">Lyase</keyword>
<dbReference type="InterPro" id="IPR005922">
    <property type="entry name" value="Phe_NH3-lyase"/>
</dbReference>
<keyword evidence="4" id="KW-1185">Reference proteome</keyword>
<dbReference type="NCBIfam" id="TIGR01226">
    <property type="entry name" value="phe_am_lyase"/>
    <property type="match status" value="1"/>
</dbReference>
<evidence type="ECO:0000256" key="1">
    <source>
        <dbReference type="ARBA" id="ARBA00007238"/>
    </source>
</evidence>
<accession>A0ABR3CDU5</accession>
<dbReference type="InterPro" id="IPR023144">
    <property type="entry name" value="Phe_NH3-lyase_shielding_dom_sf"/>
</dbReference>
<dbReference type="GeneID" id="92010383"/>
<dbReference type="InterPro" id="IPR022313">
    <property type="entry name" value="Phe/His_NH3-lyase_AS"/>
</dbReference>
<evidence type="ECO:0000313" key="3">
    <source>
        <dbReference type="EMBL" id="KAL0258794.1"/>
    </source>
</evidence>
<dbReference type="Gene3D" id="1.20.200.10">
    <property type="entry name" value="Fumarase/aspartase (Central domain)"/>
    <property type="match status" value="1"/>
</dbReference>
<sequence length="730" mass="79196">MGELGQSSAKASAAHARSTYDSWARLREHLDHSTVALDGESLQIPGLVAVARHGSKPVIDKSAHLVARITESVEMLQRHLDRGDLVYGNSISHPIMFTQKETHTFSGVNTGYGGSADTRTNDVVSLQSALIQHQQSGIISSNDTGRPFLGQQQGALHHVDDYGTLSMPTSWVKGLMLQRVNSIVRGHSAVSLAVIEAIMSLLEHDITPVIPLRGSISASGDLQPLSYVAGAIQGSPDIFVRVGTPSHIMPASVALQSHNLQPVVLAAKEGLGLLNGTSASGSVASLVIYETNHLAVLTQTLTAMAVEALKGTAESFSPFIARVRPHRGQVEVASNIYGFLQGSRLSSGLDGEKDMHLAGLCQDRYPLRTSSQWIGPQLEDLLLATEQISVELNSTTDNPLMDVNTDLIHHGGNFQAASITSAMEKVRTSIQMFGKLLFAQGTELLNSSLSRGLPPNLAADDPSLSFTCKGIDINLAAYMSELAYLANPVSSHVQSAEVHNQAVNSVALISARYTFQSIEVLSQMCAAYLYALCQALDLRVLQSKFLEETYESFNHIIIKALNSADPNHESFVDPKGVQEEVWAALKDKWNASTNEDLLPRAASAARAAAMMFLYRIPNSSVDAQSFEQSIQSALQQKYAGLRTRMFEEHKDLTPAYLGQASRKMYRFVRVELGVPFHRGLVDCPEYGTRTSGDDSRRKMTIGSWISVIYEALRGGLLHKPIMEALVENGV</sequence>
<evidence type="ECO:0000256" key="2">
    <source>
        <dbReference type="RuleBase" id="RU003954"/>
    </source>
</evidence>
<dbReference type="Pfam" id="PF00221">
    <property type="entry name" value="Lyase_aromatic"/>
    <property type="match status" value="1"/>
</dbReference>
<evidence type="ECO:0000313" key="4">
    <source>
        <dbReference type="Proteomes" id="UP001430584"/>
    </source>
</evidence>
<comment type="caution">
    <text evidence="3">The sequence shown here is derived from an EMBL/GenBank/DDBJ whole genome shotgun (WGS) entry which is preliminary data.</text>
</comment>
<dbReference type="PROSITE" id="PS00488">
    <property type="entry name" value="PAL_HISTIDASE"/>
    <property type="match status" value="1"/>
</dbReference>
<dbReference type="SUPFAM" id="SSF48557">
    <property type="entry name" value="L-aspartase-like"/>
    <property type="match status" value="1"/>
</dbReference>
<dbReference type="InterPro" id="IPR008948">
    <property type="entry name" value="L-Aspartase-like"/>
</dbReference>
<gene>
    <name evidence="3" type="ORF">SLS55_006298</name>
</gene>
<dbReference type="EMBL" id="JAJVCZ030000006">
    <property type="protein sequence ID" value="KAL0258794.1"/>
    <property type="molecule type" value="Genomic_DNA"/>
</dbReference>
<dbReference type="InterPro" id="IPR024083">
    <property type="entry name" value="Fumarase/histidase_N"/>
</dbReference>
<dbReference type="CDD" id="cd00332">
    <property type="entry name" value="PAL-HAL"/>
    <property type="match status" value="1"/>
</dbReference>
<dbReference type="Proteomes" id="UP001430584">
    <property type="component" value="Unassembled WGS sequence"/>
</dbReference>
<dbReference type="InterPro" id="IPR001106">
    <property type="entry name" value="Aromatic_Lyase"/>
</dbReference>
<proteinExistence type="inferred from homology"/>
<dbReference type="PANTHER" id="PTHR10362">
    <property type="entry name" value="HISTIDINE AMMONIA-LYASE"/>
    <property type="match status" value="1"/>
</dbReference>
<reference evidence="3 4" key="1">
    <citation type="submission" date="2024-02" db="EMBL/GenBank/DDBJ databases">
        <title>De novo assembly and annotation of 12 fungi associated with fruit tree decline syndrome in Ontario, Canada.</title>
        <authorList>
            <person name="Sulman M."/>
            <person name="Ellouze W."/>
            <person name="Ilyukhin E."/>
        </authorList>
    </citation>
    <scope>NUCLEOTIDE SEQUENCE [LARGE SCALE GENOMIC DNA]</scope>
    <source>
        <strain evidence="3 4">FDS-637</strain>
    </source>
</reference>
<dbReference type="Gene3D" id="1.10.274.20">
    <property type="entry name" value="Phenylalanine ammonia-lyase 1, domain 3"/>
    <property type="match status" value="1"/>
</dbReference>
<comment type="similarity">
    <text evidence="1 2">Belongs to the PAL/histidase family.</text>
</comment>
<dbReference type="RefSeq" id="XP_066631823.1">
    <property type="nucleotide sequence ID" value="XM_066777728.1"/>
</dbReference>
<organism evidence="3 4">
    <name type="scientific">Diplodia seriata</name>
    <dbReference type="NCBI Taxonomy" id="420778"/>
    <lineage>
        <taxon>Eukaryota</taxon>
        <taxon>Fungi</taxon>
        <taxon>Dikarya</taxon>
        <taxon>Ascomycota</taxon>
        <taxon>Pezizomycotina</taxon>
        <taxon>Dothideomycetes</taxon>
        <taxon>Dothideomycetes incertae sedis</taxon>
        <taxon>Botryosphaeriales</taxon>
        <taxon>Botryosphaeriaceae</taxon>
        <taxon>Diplodia</taxon>
    </lineage>
</organism>
<name>A0ABR3CDU5_9PEZI</name>
<protein>
    <recommendedName>
        <fullName evidence="5">Phenylalanine ammonia-lyase</fullName>
    </recommendedName>
</protein>